<protein>
    <submittedName>
        <fullName evidence="2">NUDIX domain-containing protein</fullName>
    </submittedName>
</protein>
<feature type="non-terminal residue" evidence="2">
    <location>
        <position position="1"/>
    </location>
</feature>
<sequence>GGFCEHYERIEDSVKRELFEETAIKLDKVNFLMSGSNEYIYEGTMYVTSDIYFYAKLDYIPEVKPSDDALEVVFIEKENIDFDKIAFESSKEALNFYFNR</sequence>
<dbReference type="InterPro" id="IPR015797">
    <property type="entry name" value="NUDIX_hydrolase-like_dom_sf"/>
</dbReference>
<dbReference type="Gene3D" id="3.90.79.10">
    <property type="entry name" value="Nucleoside Triphosphate Pyrophosphohydrolase"/>
    <property type="match status" value="1"/>
</dbReference>
<evidence type="ECO:0000313" key="3">
    <source>
        <dbReference type="Proteomes" id="UP000310168"/>
    </source>
</evidence>
<dbReference type="Proteomes" id="UP000310168">
    <property type="component" value="Unassembled WGS sequence"/>
</dbReference>
<evidence type="ECO:0000313" key="2">
    <source>
        <dbReference type="EMBL" id="TKZ22732.1"/>
    </source>
</evidence>
<dbReference type="Pfam" id="PF00293">
    <property type="entry name" value="NUDIX"/>
    <property type="match status" value="1"/>
</dbReference>
<reference evidence="2 3" key="1">
    <citation type="journal article" date="2019" name="Anaerobe">
        <title>Brachyspira catarrhinii sp. nov., an anaerobic intestinal spirochaete isolated from vervet monkeys may have been misidentified as Brachyspira aalborgi in previous studies.</title>
        <authorList>
            <person name="Phillips N.D."/>
            <person name="La T."/>
            <person name="Hampson D.J."/>
        </authorList>
    </citation>
    <scope>NUCLEOTIDE SEQUENCE [LARGE SCALE GENOMIC DNA]</scope>
    <source>
        <strain evidence="2 3">Z12</strain>
    </source>
</reference>
<proteinExistence type="predicted"/>
<dbReference type="CDD" id="cd04681">
    <property type="entry name" value="NUDIX_Hydrolase"/>
    <property type="match status" value="1"/>
</dbReference>
<dbReference type="RefSeq" id="WP_137999476.1">
    <property type="nucleotide sequence ID" value="NZ_SJDU01000742.1"/>
</dbReference>
<dbReference type="EMBL" id="SJDU01000742">
    <property type="protein sequence ID" value="TKZ22732.1"/>
    <property type="molecule type" value="Genomic_DNA"/>
</dbReference>
<feature type="domain" description="Nudix hydrolase" evidence="1">
    <location>
        <begin position="1"/>
        <end position="77"/>
    </location>
</feature>
<name>A0ABY2TM31_9SPIR</name>
<dbReference type="SUPFAM" id="SSF55811">
    <property type="entry name" value="Nudix"/>
    <property type="match status" value="1"/>
</dbReference>
<accession>A0ABY2TM31</accession>
<keyword evidence="3" id="KW-1185">Reference proteome</keyword>
<organism evidence="2 3">
    <name type="scientific">Brachyspira catarrhinii</name>
    <dbReference type="NCBI Taxonomy" id="2528966"/>
    <lineage>
        <taxon>Bacteria</taxon>
        <taxon>Pseudomonadati</taxon>
        <taxon>Spirochaetota</taxon>
        <taxon>Spirochaetia</taxon>
        <taxon>Brachyspirales</taxon>
        <taxon>Brachyspiraceae</taxon>
        <taxon>Brachyspira</taxon>
    </lineage>
</organism>
<dbReference type="InterPro" id="IPR000086">
    <property type="entry name" value="NUDIX_hydrolase_dom"/>
</dbReference>
<comment type="caution">
    <text evidence="2">The sequence shown here is derived from an EMBL/GenBank/DDBJ whole genome shotgun (WGS) entry which is preliminary data.</text>
</comment>
<gene>
    <name evidence="2" type="ORF">EZH24_13295</name>
</gene>
<evidence type="ECO:0000259" key="1">
    <source>
        <dbReference type="Pfam" id="PF00293"/>
    </source>
</evidence>